<keyword evidence="2" id="KW-1185">Reference proteome</keyword>
<dbReference type="EC" id="1.2.1.12" evidence="1"/>
<name>A0ABT4RBF8_9CORY</name>
<comment type="caution">
    <text evidence="1">The sequence shown here is derived from an EMBL/GenBank/DDBJ whole genome shotgun (WGS) entry which is preliminary data.</text>
</comment>
<dbReference type="GO" id="GO:0004365">
    <property type="term" value="F:glyceraldehyde-3-phosphate dehydrogenase (NAD+) (phosphorylating) activity"/>
    <property type="evidence" value="ECO:0007669"/>
    <property type="project" value="UniProtKB-EC"/>
</dbReference>
<evidence type="ECO:0000313" key="1">
    <source>
        <dbReference type="EMBL" id="MCZ9292838.1"/>
    </source>
</evidence>
<dbReference type="PANTHER" id="PTHR43454">
    <property type="entry name" value="GLYCERALDEHYDE-3-PHOSPHATE DEHYDROGENASE"/>
    <property type="match status" value="1"/>
</dbReference>
<dbReference type="EMBL" id="JAKMUR010000044">
    <property type="protein sequence ID" value="MCZ9292838.1"/>
    <property type="molecule type" value="Genomic_DNA"/>
</dbReference>
<sequence>MLPLISRLHREHNAVTSVYGRLLVGVTDIEIIKAHRYARRIDEKELPLDETLPILRELVEMDLGTASIDLGRLAKEFKHSDEKDLRAFLEAQLADVIGTSSELDARDVVLYGFGRIGRLLARILIAREA</sequence>
<dbReference type="Proteomes" id="UP001146453">
    <property type="component" value="Unassembled WGS sequence"/>
</dbReference>
<protein>
    <submittedName>
        <fullName evidence="1">Glyceraldehyde-3-phosphate dehydrogenase</fullName>
        <ecNumber evidence="1">1.2.1.12</ecNumber>
    </submittedName>
</protein>
<proteinExistence type="predicted"/>
<gene>
    <name evidence="1" type="ORF">L8U61_11940</name>
</gene>
<organism evidence="1 2">
    <name type="scientific">Corynebacterium lehmanniae</name>
    <dbReference type="NCBI Taxonomy" id="2913497"/>
    <lineage>
        <taxon>Bacteria</taxon>
        <taxon>Bacillati</taxon>
        <taxon>Actinomycetota</taxon>
        <taxon>Actinomycetes</taxon>
        <taxon>Mycobacteriales</taxon>
        <taxon>Corynebacteriaceae</taxon>
        <taxon>Corynebacterium</taxon>
    </lineage>
</organism>
<keyword evidence="1" id="KW-0560">Oxidoreductase</keyword>
<feature type="non-terminal residue" evidence="1">
    <location>
        <position position="129"/>
    </location>
</feature>
<evidence type="ECO:0000313" key="2">
    <source>
        <dbReference type="Proteomes" id="UP001146453"/>
    </source>
</evidence>
<accession>A0ABT4RBF8</accession>
<reference evidence="1" key="1">
    <citation type="submission" date="2022-02" db="EMBL/GenBank/DDBJ databases">
        <title>Corynebacterium sp. from urogenital microbiome.</title>
        <authorList>
            <person name="Cappelli E.A."/>
            <person name="Ribeiro T.G."/>
            <person name="Peixe L."/>
        </authorList>
    </citation>
    <scope>NUCLEOTIDE SEQUENCE</scope>
    <source>
        <strain evidence="1">C8Ua_144</strain>
    </source>
</reference>
<dbReference type="PANTHER" id="PTHR43454:SF1">
    <property type="entry name" value="GLYCERALDEHYDE 3-PHOSPHATE DEHYDROGENASE NAD(P) BINDING DOMAIN-CONTAINING PROTEIN"/>
    <property type="match status" value="1"/>
</dbReference>